<dbReference type="InterPro" id="IPR028081">
    <property type="entry name" value="Leu-bd"/>
</dbReference>
<dbReference type="Pfam" id="PF13458">
    <property type="entry name" value="Peripla_BP_6"/>
    <property type="match status" value="1"/>
</dbReference>
<dbReference type="Gene3D" id="3.40.50.2300">
    <property type="match status" value="2"/>
</dbReference>
<proteinExistence type="inferred from homology"/>
<organism evidence="5 6">
    <name type="scientific">Frankia nepalensis</name>
    <dbReference type="NCBI Taxonomy" id="1836974"/>
    <lineage>
        <taxon>Bacteria</taxon>
        <taxon>Bacillati</taxon>
        <taxon>Actinomycetota</taxon>
        <taxon>Actinomycetes</taxon>
        <taxon>Frankiales</taxon>
        <taxon>Frankiaceae</taxon>
        <taxon>Frankia</taxon>
    </lineage>
</organism>
<dbReference type="PANTHER" id="PTHR30483">
    <property type="entry name" value="LEUCINE-SPECIFIC-BINDING PROTEIN"/>
    <property type="match status" value="1"/>
</dbReference>
<name>A0A937US76_9ACTN</name>
<protein>
    <submittedName>
        <fullName evidence="5">ABC transporter substrate-binding protein</fullName>
    </submittedName>
</protein>
<dbReference type="EMBL" id="JAEACQ010000287">
    <property type="protein sequence ID" value="MBL7631858.1"/>
    <property type="molecule type" value="Genomic_DNA"/>
</dbReference>
<sequence length="425" mass="43482">MRLRRTGTATRRTRVAALLVPLLFAGAGLAACGGGDDDGGEPAAGGGLEAPRTVTVGLITAQTGPAAAAYKPLEDAAKAAIDYLNSGKAKASNVTYKLEIRDSAADPNRATILVRELISAGATAIVGDIASSPGFIAEQTTLNREEIIGFTSTPADVIWKDAGAGGAYPWAFGISGDDTMFVTPEYEAAAGRTANGKIAQIYLDQGSVPGWAKLASDMAEKDGKTLSTVSFAANATDVKAQLREAQDSGADTLIVWAYGAPLQTVLSNLDQVGWYPNVVTLPDAARSSLQQAVPAKVMDLVVSGPITATFVSKDGAAPTGIVADYLAAMTKVTGRGPGEYGQADISGAYTFDMLVAYDAAVAKAGSTDSAKVRAALESGMEVEGAMGVHTWGPDERSGLEATSFALFDPQESCGKGTCVGVPTAS</sequence>
<evidence type="ECO:0000259" key="4">
    <source>
        <dbReference type="Pfam" id="PF13458"/>
    </source>
</evidence>
<comment type="caution">
    <text evidence="5">The sequence shown here is derived from an EMBL/GenBank/DDBJ whole genome shotgun (WGS) entry which is preliminary data.</text>
</comment>
<accession>A0A937US76</accession>
<evidence type="ECO:0000313" key="5">
    <source>
        <dbReference type="EMBL" id="MBL7631858.1"/>
    </source>
</evidence>
<dbReference type="SUPFAM" id="SSF53822">
    <property type="entry name" value="Periplasmic binding protein-like I"/>
    <property type="match status" value="1"/>
</dbReference>
<gene>
    <name evidence="5" type="ORF">I7412_32800</name>
</gene>
<comment type="similarity">
    <text evidence="1">Belongs to the leucine-binding protein family.</text>
</comment>
<evidence type="ECO:0000313" key="6">
    <source>
        <dbReference type="Proteomes" id="UP000604475"/>
    </source>
</evidence>
<dbReference type="AlphaFoldDB" id="A0A937US76"/>
<feature type="domain" description="Leucine-binding protein" evidence="4">
    <location>
        <begin position="53"/>
        <end position="394"/>
    </location>
</feature>
<dbReference type="PROSITE" id="PS51257">
    <property type="entry name" value="PROKAR_LIPOPROTEIN"/>
    <property type="match status" value="1"/>
</dbReference>
<dbReference type="PANTHER" id="PTHR30483:SF6">
    <property type="entry name" value="PERIPLASMIC BINDING PROTEIN OF ABC TRANSPORTER FOR NATURAL AMINO ACIDS"/>
    <property type="match status" value="1"/>
</dbReference>
<reference evidence="5" key="1">
    <citation type="submission" date="2020-12" db="EMBL/GenBank/DDBJ databases">
        <title>Genomic characterization of non-nitrogen-fixing Frankia strains.</title>
        <authorList>
            <person name="Carlos-Shanley C."/>
            <person name="Guerra T."/>
            <person name="Hahn D."/>
        </authorList>
    </citation>
    <scope>NUCLEOTIDE SEQUENCE</scope>
    <source>
        <strain evidence="5">CN6</strain>
    </source>
</reference>
<evidence type="ECO:0000256" key="1">
    <source>
        <dbReference type="ARBA" id="ARBA00010062"/>
    </source>
</evidence>
<dbReference type="InterPro" id="IPR028082">
    <property type="entry name" value="Peripla_BP_I"/>
</dbReference>
<feature type="signal peptide" evidence="3">
    <location>
        <begin position="1"/>
        <end position="30"/>
    </location>
</feature>
<evidence type="ECO:0000256" key="2">
    <source>
        <dbReference type="ARBA" id="ARBA00022729"/>
    </source>
</evidence>
<dbReference type="Proteomes" id="UP000604475">
    <property type="component" value="Unassembled WGS sequence"/>
</dbReference>
<dbReference type="InterPro" id="IPR051010">
    <property type="entry name" value="BCAA_transport"/>
</dbReference>
<evidence type="ECO:0000256" key="3">
    <source>
        <dbReference type="SAM" id="SignalP"/>
    </source>
</evidence>
<dbReference type="RefSeq" id="WP_203007020.1">
    <property type="nucleotide sequence ID" value="NZ_JADWYU010000162.1"/>
</dbReference>
<keyword evidence="2 3" id="KW-0732">Signal</keyword>
<feature type="chain" id="PRO_5037670921" evidence="3">
    <location>
        <begin position="31"/>
        <end position="425"/>
    </location>
</feature>
<keyword evidence="6" id="KW-1185">Reference proteome</keyword>